<evidence type="ECO:0000313" key="4">
    <source>
        <dbReference type="Proteomes" id="UP000027215"/>
    </source>
</evidence>
<dbReference type="EMBL" id="CP006696">
    <property type="protein sequence ID" value="AIC11407.1"/>
    <property type="molecule type" value="Genomic_DNA"/>
</dbReference>
<proteinExistence type="predicted"/>
<gene>
    <name evidence="2" type="ORF">D934_07800</name>
    <name evidence="3" type="ORF">D934_09020</name>
</gene>
<evidence type="ECO:0000256" key="1">
    <source>
        <dbReference type="SAM" id="MobiDB-lite"/>
    </source>
</evidence>
<dbReference type="KEGG" id="xfs:D934_09020"/>
<dbReference type="KEGG" id="xfs:D934_07800"/>
<dbReference type="EMBL" id="CP006696">
    <property type="protein sequence ID" value="AIC11322.1"/>
    <property type="molecule type" value="Genomic_DNA"/>
</dbReference>
<reference evidence="2 4" key="1">
    <citation type="submission" date="2013-08" db="EMBL/GenBank/DDBJ databases">
        <authorList>
            <person name="Stouthamer R."/>
            <person name="Nunney L."/>
        </authorList>
    </citation>
    <scope>NUCLEOTIDE SEQUENCE [LARGE SCALE GENOMIC DNA]</scope>
    <source>
        <strain evidence="4">ann-1</strain>
        <strain evidence="2">Ann-1</strain>
    </source>
</reference>
<sequence length="31" mass="3273">MGRAHLGTARGLDAKVLPVKERAQTGADPQQ</sequence>
<accession>A0A060HEF7</accession>
<evidence type="ECO:0000313" key="3">
    <source>
        <dbReference type="EMBL" id="AIC11407.1"/>
    </source>
</evidence>
<protein>
    <submittedName>
        <fullName evidence="2">Uncharacterized protein</fullName>
    </submittedName>
</protein>
<organism evidence="2 4">
    <name type="scientific">Xylella fastidiosa subsp. sandyi Ann-1</name>
    <dbReference type="NCBI Taxonomy" id="155920"/>
    <lineage>
        <taxon>Bacteria</taxon>
        <taxon>Pseudomonadati</taxon>
        <taxon>Pseudomonadota</taxon>
        <taxon>Gammaproteobacteria</taxon>
        <taxon>Lysobacterales</taxon>
        <taxon>Lysobacteraceae</taxon>
        <taxon>Xylella</taxon>
    </lineage>
</organism>
<dbReference type="HOGENOM" id="CLU_3399183_0_0_6"/>
<evidence type="ECO:0000313" key="2">
    <source>
        <dbReference type="EMBL" id="AIC11322.1"/>
    </source>
</evidence>
<name>A0A060HEF7_XYLFS</name>
<feature type="region of interest" description="Disordered" evidence="1">
    <location>
        <begin position="1"/>
        <end position="31"/>
    </location>
</feature>
<dbReference type="Proteomes" id="UP000027215">
    <property type="component" value="Chromosome"/>
</dbReference>
<dbReference type="AlphaFoldDB" id="A0A060HEF7"/>